<protein>
    <submittedName>
        <fullName evidence="1">Uncharacterized protein</fullName>
    </submittedName>
</protein>
<dbReference type="AlphaFoldDB" id="A0A1F5LNL2"/>
<dbReference type="EMBL" id="LXJU01000006">
    <property type="protein sequence ID" value="OGE54610.1"/>
    <property type="molecule type" value="Genomic_DNA"/>
</dbReference>
<keyword evidence="2" id="KW-1185">Reference proteome</keyword>
<name>A0A1F5LNL2_PENAI</name>
<organism evidence="1 2">
    <name type="scientific">Penicillium arizonense</name>
    <dbReference type="NCBI Taxonomy" id="1835702"/>
    <lineage>
        <taxon>Eukaryota</taxon>
        <taxon>Fungi</taxon>
        <taxon>Dikarya</taxon>
        <taxon>Ascomycota</taxon>
        <taxon>Pezizomycotina</taxon>
        <taxon>Eurotiomycetes</taxon>
        <taxon>Eurotiomycetidae</taxon>
        <taxon>Eurotiales</taxon>
        <taxon>Aspergillaceae</taxon>
        <taxon>Penicillium</taxon>
    </lineage>
</organism>
<evidence type="ECO:0000313" key="2">
    <source>
        <dbReference type="Proteomes" id="UP000177622"/>
    </source>
</evidence>
<reference evidence="1 2" key="1">
    <citation type="journal article" date="2016" name="Sci. Rep.">
        <title>Penicillium arizonense, a new, genome sequenced fungal species, reveals a high chemical diversity in secreted metabolites.</title>
        <authorList>
            <person name="Grijseels S."/>
            <person name="Nielsen J.C."/>
            <person name="Randelovic M."/>
            <person name="Nielsen J."/>
            <person name="Nielsen K.F."/>
            <person name="Workman M."/>
            <person name="Frisvad J.C."/>
        </authorList>
    </citation>
    <scope>NUCLEOTIDE SEQUENCE [LARGE SCALE GENOMIC DNA]</scope>
    <source>
        <strain evidence="1 2">CBS 141311</strain>
    </source>
</reference>
<dbReference type="Proteomes" id="UP000177622">
    <property type="component" value="Unassembled WGS sequence"/>
</dbReference>
<comment type="caution">
    <text evidence="1">The sequence shown here is derived from an EMBL/GenBank/DDBJ whole genome shotgun (WGS) entry which is preliminary data.</text>
</comment>
<gene>
    <name evidence="1" type="ORF">PENARI_c006G11781</name>
</gene>
<accession>A0A1F5LNL2</accession>
<sequence>MPPIRSQSSQKRIEQEGV</sequence>
<evidence type="ECO:0000313" key="1">
    <source>
        <dbReference type="EMBL" id="OGE54610.1"/>
    </source>
</evidence>
<proteinExistence type="predicted"/>